<proteinExistence type="predicted"/>
<evidence type="ECO:0008006" key="3">
    <source>
        <dbReference type="Google" id="ProtNLM"/>
    </source>
</evidence>
<protein>
    <recommendedName>
        <fullName evidence="3">DUF4402 domain-containing protein</fullName>
    </recommendedName>
</protein>
<comment type="caution">
    <text evidence="1">The sequence shown here is derived from an EMBL/GenBank/DDBJ whole genome shotgun (WGS) entry which is preliminary data.</text>
</comment>
<organism evidence="1 2">
    <name type="scientific">Fusobacterium mortiferum</name>
    <dbReference type="NCBI Taxonomy" id="850"/>
    <lineage>
        <taxon>Bacteria</taxon>
        <taxon>Fusobacteriati</taxon>
        <taxon>Fusobacteriota</taxon>
        <taxon>Fusobacteriia</taxon>
        <taxon>Fusobacteriales</taxon>
        <taxon>Fusobacteriaceae</taxon>
        <taxon>Fusobacterium</taxon>
    </lineage>
</organism>
<dbReference type="EMBL" id="QRHL01000021">
    <property type="protein sequence ID" value="RHF70816.1"/>
    <property type="molecule type" value="Genomic_DNA"/>
</dbReference>
<name>A0A414PQN4_FUSMR</name>
<gene>
    <name evidence="1" type="ORF">DW663_09780</name>
</gene>
<evidence type="ECO:0000313" key="2">
    <source>
        <dbReference type="Proteomes" id="UP000284676"/>
    </source>
</evidence>
<reference evidence="1 2" key="1">
    <citation type="submission" date="2018-08" db="EMBL/GenBank/DDBJ databases">
        <title>A genome reference for cultivated species of the human gut microbiota.</title>
        <authorList>
            <person name="Zou Y."/>
            <person name="Xue W."/>
            <person name="Luo G."/>
        </authorList>
    </citation>
    <scope>NUCLEOTIDE SEQUENCE [LARGE SCALE GENOMIC DNA]</scope>
    <source>
        <strain evidence="1 2">AM25-1</strain>
    </source>
</reference>
<sequence length="155" mass="17612">MKSLIILIFLFSINIFAGEATVNISAKILTPIKLEVKRNVEFGNIIAGGKNIEAKTKGEVSVSGIGKVKMFWRDSESNQFQEMTKNLKLKMKNRLGEKFDATLFVQDKSSLKKLEFVNEEEKLIRIDGYIAELNKNLAKDDYKGAVIIRAEYINY</sequence>
<dbReference type="GeneID" id="62762007"/>
<dbReference type="RefSeq" id="WP_005883158.1">
    <property type="nucleotide sequence ID" value="NZ_CABMMQ010000003.1"/>
</dbReference>
<evidence type="ECO:0000313" key="1">
    <source>
        <dbReference type="EMBL" id="RHF70816.1"/>
    </source>
</evidence>
<dbReference type="AlphaFoldDB" id="A0A414PQN4"/>
<dbReference type="Proteomes" id="UP000284676">
    <property type="component" value="Unassembled WGS sequence"/>
</dbReference>
<accession>A0A414PQN4</accession>